<evidence type="ECO:0000313" key="3">
    <source>
        <dbReference type="Proteomes" id="UP000460135"/>
    </source>
</evidence>
<dbReference type="Proteomes" id="UP000460135">
    <property type="component" value="Unassembled WGS sequence"/>
</dbReference>
<accession>A0A6N3V5B5</accession>
<evidence type="ECO:0000313" key="2">
    <source>
        <dbReference type="EMBL" id="KAA3800182.1"/>
    </source>
</evidence>
<sequence>MKRIYMLRNLILGLVLMACASCTDFFEPNNDTILRGNDYMGENSELYSGFLGIVTKMQAVGDKAIYLTDTRAELLEPTEHTPGELYSLYNYDDDLSGNSYADPARYYDVIISCNDFMQKAKVYKDAHETTVDMDHYRGLISSALRVKTWIYLTLGKIYGQAAWIDDPLQSFVDFSKFEIKDLDGILDACENLLSTGFDGVNGTYTMDWRAWLDPTGTDSEVISTYEYWNMMVPGYFVLQAEISLWKGNYQNTVSVLLREMNRVFALNREKQSRTKYMRNGSYGNGYGGWFTSASPEIESTESVIMYNYQYNQKNSLLRHFDTTGEYLLRASLAGVNRFKDPVYNPSQKPDDEFTTDNRSKTFKEIVKDVEYSVQKYRGMGSKLGHTVAHDDVQIYIYHTADLYFMLVEALNNLGRYEIADVLMNQGFYLTYGALAKVTDADKKVWKNTGFTNDWGKNLTDEGSYRTYEDRGIRGILNLGDRDMWREGDGETDMDIKRHNDLEILKEALLEFPCEGKTYPIMLRIARRWNDYSIISKYVGEKYTDPAKRAEVESKIEAGAYFVPWDLSKTSSSH</sequence>
<dbReference type="AlphaFoldDB" id="A0A6N3V5B5"/>
<keyword evidence="1" id="KW-0732">Signal</keyword>
<dbReference type="PROSITE" id="PS51257">
    <property type="entry name" value="PROKAR_LIPOPROTEIN"/>
    <property type="match status" value="1"/>
</dbReference>
<gene>
    <name evidence="2" type="ORF">F3F51_22915</name>
</gene>
<dbReference type="GeneID" id="29452524"/>
<dbReference type="InterPro" id="IPR011990">
    <property type="entry name" value="TPR-like_helical_dom_sf"/>
</dbReference>
<evidence type="ECO:0000256" key="1">
    <source>
        <dbReference type="SAM" id="SignalP"/>
    </source>
</evidence>
<name>A0A6N3V5B5_BACOV</name>
<feature type="signal peptide" evidence="1">
    <location>
        <begin position="1"/>
        <end position="20"/>
    </location>
</feature>
<evidence type="ECO:0008006" key="4">
    <source>
        <dbReference type="Google" id="ProtNLM"/>
    </source>
</evidence>
<organism evidence="2 3">
    <name type="scientific">Bacteroides ovatus</name>
    <dbReference type="NCBI Taxonomy" id="28116"/>
    <lineage>
        <taxon>Bacteria</taxon>
        <taxon>Pseudomonadati</taxon>
        <taxon>Bacteroidota</taxon>
        <taxon>Bacteroidia</taxon>
        <taxon>Bacteroidales</taxon>
        <taxon>Bacteroidaceae</taxon>
        <taxon>Bacteroides</taxon>
    </lineage>
</organism>
<reference evidence="2 3" key="1">
    <citation type="journal article" date="2019" name="Nat. Med.">
        <title>A library of human gut bacterial isolates paired with longitudinal multiomics data enables mechanistic microbiome research.</title>
        <authorList>
            <person name="Poyet M."/>
            <person name="Groussin M."/>
            <person name="Gibbons S.M."/>
            <person name="Avila-Pacheco J."/>
            <person name="Jiang X."/>
            <person name="Kearney S.M."/>
            <person name="Perrotta A.R."/>
            <person name="Berdy B."/>
            <person name="Zhao S."/>
            <person name="Lieberman T.D."/>
            <person name="Swanson P.K."/>
            <person name="Smith M."/>
            <person name="Roesemann S."/>
            <person name="Alexander J.E."/>
            <person name="Rich S.A."/>
            <person name="Livny J."/>
            <person name="Vlamakis H."/>
            <person name="Clish C."/>
            <person name="Bullock K."/>
            <person name="Deik A."/>
            <person name="Scott J."/>
            <person name="Pierce K.A."/>
            <person name="Xavier R.J."/>
            <person name="Alm E.J."/>
        </authorList>
    </citation>
    <scope>NUCLEOTIDE SEQUENCE [LARGE SCALE GENOMIC DNA]</scope>
    <source>
        <strain evidence="2 3">BIOML-A183</strain>
    </source>
</reference>
<dbReference type="Gene3D" id="1.25.40.390">
    <property type="match status" value="1"/>
</dbReference>
<proteinExistence type="predicted"/>
<dbReference type="SUPFAM" id="SSF48452">
    <property type="entry name" value="TPR-like"/>
    <property type="match status" value="1"/>
</dbReference>
<dbReference type="RefSeq" id="WP_004298519.1">
    <property type="nucleotide sequence ID" value="NZ_CAKJZA010000004.1"/>
</dbReference>
<protein>
    <recommendedName>
        <fullName evidence="4">RagB/SusD family nutrient uptake outer membrane protein</fullName>
    </recommendedName>
</protein>
<feature type="chain" id="PRO_5026950012" description="RagB/SusD family nutrient uptake outer membrane protein" evidence="1">
    <location>
        <begin position="21"/>
        <end position="573"/>
    </location>
</feature>
<comment type="caution">
    <text evidence="2">The sequence shown here is derived from an EMBL/GenBank/DDBJ whole genome shotgun (WGS) entry which is preliminary data.</text>
</comment>
<dbReference type="KEGG" id="boa:Bovatus_03113"/>
<dbReference type="EMBL" id="VWLX01000022">
    <property type="protein sequence ID" value="KAA3800182.1"/>
    <property type="molecule type" value="Genomic_DNA"/>
</dbReference>